<dbReference type="Pfam" id="PF01292">
    <property type="entry name" value="Ni_hydr_CYTB"/>
    <property type="match status" value="1"/>
</dbReference>
<evidence type="ECO:0000259" key="7">
    <source>
        <dbReference type="Pfam" id="PF01292"/>
    </source>
</evidence>
<keyword evidence="3 6" id="KW-0812">Transmembrane</keyword>
<accession>A0ABS4SSB1</accession>
<proteinExistence type="predicted"/>
<feature type="domain" description="Cytochrome b561 bacterial/Ni-hydrogenase" evidence="7">
    <location>
        <begin position="24"/>
        <end position="164"/>
    </location>
</feature>
<dbReference type="Gene3D" id="1.20.950.20">
    <property type="entry name" value="Transmembrane di-heme cytochromes, Chain C"/>
    <property type="match status" value="1"/>
</dbReference>
<dbReference type="InterPro" id="IPR016174">
    <property type="entry name" value="Di-haem_cyt_TM"/>
</dbReference>
<dbReference type="InterPro" id="IPR011577">
    <property type="entry name" value="Cyt_b561_bac/Ni-Hgenase"/>
</dbReference>
<feature type="transmembrane region" description="Helical" evidence="6">
    <location>
        <begin position="141"/>
        <end position="163"/>
    </location>
</feature>
<evidence type="ECO:0000313" key="9">
    <source>
        <dbReference type="Proteomes" id="UP000781958"/>
    </source>
</evidence>
<protein>
    <submittedName>
        <fullName evidence="8">Cytochrome b</fullName>
    </submittedName>
</protein>
<dbReference type="RefSeq" id="WP_209769960.1">
    <property type="nucleotide sequence ID" value="NZ_JAGINP010000022.1"/>
</dbReference>
<dbReference type="EMBL" id="JAGINP010000022">
    <property type="protein sequence ID" value="MBP2295449.1"/>
    <property type="molecule type" value="Genomic_DNA"/>
</dbReference>
<name>A0ABS4SSB1_9PROT</name>
<evidence type="ECO:0000256" key="6">
    <source>
        <dbReference type="SAM" id="Phobius"/>
    </source>
</evidence>
<feature type="transmembrane region" description="Helical" evidence="6">
    <location>
        <begin position="107"/>
        <end position="129"/>
    </location>
</feature>
<evidence type="ECO:0000256" key="2">
    <source>
        <dbReference type="ARBA" id="ARBA00022475"/>
    </source>
</evidence>
<keyword evidence="4 6" id="KW-1133">Transmembrane helix</keyword>
<evidence type="ECO:0000256" key="5">
    <source>
        <dbReference type="ARBA" id="ARBA00023136"/>
    </source>
</evidence>
<feature type="transmembrane region" description="Helical" evidence="6">
    <location>
        <begin position="21"/>
        <end position="40"/>
    </location>
</feature>
<keyword evidence="2" id="KW-1003">Cell membrane</keyword>
<evidence type="ECO:0000256" key="4">
    <source>
        <dbReference type="ARBA" id="ARBA00022989"/>
    </source>
</evidence>
<evidence type="ECO:0000256" key="1">
    <source>
        <dbReference type="ARBA" id="ARBA00004651"/>
    </source>
</evidence>
<keyword evidence="9" id="KW-1185">Reference proteome</keyword>
<organism evidence="8 9">
    <name type="scientific">Azospirillum rugosum</name>
    <dbReference type="NCBI Taxonomy" id="416170"/>
    <lineage>
        <taxon>Bacteria</taxon>
        <taxon>Pseudomonadati</taxon>
        <taxon>Pseudomonadota</taxon>
        <taxon>Alphaproteobacteria</taxon>
        <taxon>Rhodospirillales</taxon>
        <taxon>Azospirillaceae</taxon>
        <taxon>Azospirillum</taxon>
    </lineage>
</organism>
<comment type="subcellular location">
    <subcellularLocation>
        <location evidence="1">Cell membrane</location>
        <topology evidence="1">Multi-pass membrane protein</topology>
    </subcellularLocation>
</comment>
<reference evidence="8 9" key="1">
    <citation type="submission" date="2021-03" db="EMBL/GenBank/DDBJ databases">
        <title>Genomic Encyclopedia of Type Strains, Phase III (KMG-III): the genomes of soil and plant-associated and newly described type strains.</title>
        <authorList>
            <person name="Whitman W."/>
        </authorList>
    </citation>
    <scope>NUCLEOTIDE SEQUENCE [LARGE SCALE GENOMIC DNA]</scope>
    <source>
        <strain evidence="8 9">IMMIB AFH-6</strain>
    </source>
</reference>
<feature type="transmembrane region" description="Helical" evidence="6">
    <location>
        <begin position="52"/>
        <end position="71"/>
    </location>
</feature>
<dbReference type="SUPFAM" id="SSF81342">
    <property type="entry name" value="Transmembrane di-heme cytochromes"/>
    <property type="match status" value="1"/>
</dbReference>
<keyword evidence="5 6" id="KW-0472">Membrane</keyword>
<dbReference type="Proteomes" id="UP000781958">
    <property type="component" value="Unassembled WGS sequence"/>
</dbReference>
<evidence type="ECO:0000313" key="8">
    <source>
        <dbReference type="EMBL" id="MBP2295449.1"/>
    </source>
</evidence>
<evidence type="ECO:0000256" key="3">
    <source>
        <dbReference type="ARBA" id="ARBA00022692"/>
    </source>
</evidence>
<sequence>MTTIDVSAPGPAKRRPLPGKTLFLLAFHATLSGAFLVSWLTGDEDTYGMHQFAGYTVLAALAVRLAAAWVAPSGPLRLPRPSAGAAMGWMARLLVGDPRARVQRSPLLAWMAMALLAVVGGAALTGAVADFATPVERLHEAVADWALAVVIAHLALVFALHALKTAAARRAVRLNRTESSVP</sequence>
<comment type="caution">
    <text evidence="8">The sequence shown here is derived from an EMBL/GenBank/DDBJ whole genome shotgun (WGS) entry which is preliminary data.</text>
</comment>
<gene>
    <name evidence="8" type="ORF">J2851_005259</name>
</gene>